<dbReference type="EMBL" id="CAJVPV010045588">
    <property type="protein sequence ID" value="CAG8769445.1"/>
    <property type="molecule type" value="Genomic_DNA"/>
</dbReference>
<sequence length="59" mass="6896">ISLGHHKSSSPLGKKAQMVPRVDKSPHIKMIATFRMYSFHLNSRPYNFRWHIQGNMAEM</sequence>
<feature type="non-terminal residue" evidence="1">
    <location>
        <position position="1"/>
    </location>
</feature>
<dbReference type="Proteomes" id="UP000789342">
    <property type="component" value="Unassembled WGS sequence"/>
</dbReference>
<evidence type="ECO:0000313" key="1">
    <source>
        <dbReference type="EMBL" id="CAG8769445.1"/>
    </source>
</evidence>
<keyword evidence="2" id="KW-1185">Reference proteome</keyword>
<comment type="caution">
    <text evidence="1">The sequence shown here is derived from an EMBL/GenBank/DDBJ whole genome shotgun (WGS) entry which is preliminary data.</text>
</comment>
<dbReference type="AlphaFoldDB" id="A0A9N9NXD7"/>
<protein>
    <submittedName>
        <fullName evidence="1">12581_t:CDS:1</fullName>
    </submittedName>
</protein>
<organism evidence="1 2">
    <name type="scientific">Acaulospora morrowiae</name>
    <dbReference type="NCBI Taxonomy" id="94023"/>
    <lineage>
        <taxon>Eukaryota</taxon>
        <taxon>Fungi</taxon>
        <taxon>Fungi incertae sedis</taxon>
        <taxon>Mucoromycota</taxon>
        <taxon>Glomeromycotina</taxon>
        <taxon>Glomeromycetes</taxon>
        <taxon>Diversisporales</taxon>
        <taxon>Acaulosporaceae</taxon>
        <taxon>Acaulospora</taxon>
    </lineage>
</organism>
<proteinExistence type="predicted"/>
<gene>
    <name evidence="1" type="ORF">AMORRO_LOCUS16493</name>
</gene>
<name>A0A9N9NXD7_9GLOM</name>
<feature type="non-terminal residue" evidence="1">
    <location>
        <position position="59"/>
    </location>
</feature>
<evidence type="ECO:0000313" key="2">
    <source>
        <dbReference type="Proteomes" id="UP000789342"/>
    </source>
</evidence>
<reference evidence="1" key="1">
    <citation type="submission" date="2021-06" db="EMBL/GenBank/DDBJ databases">
        <authorList>
            <person name="Kallberg Y."/>
            <person name="Tangrot J."/>
            <person name="Rosling A."/>
        </authorList>
    </citation>
    <scope>NUCLEOTIDE SEQUENCE</scope>
    <source>
        <strain evidence="1">CL551</strain>
    </source>
</reference>
<accession>A0A9N9NXD7</accession>